<keyword evidence="2" id="KW-1185">Reference proteome</keyword>
<proteinExistence type="predicted"/>
<name>A0A0D0A554_9AGAM</name>
<reference evidence="1 2" key="1">
    <citation type="submission" date="2014-04" db="EMBL/GenBank/DDBJ databases">
        <authorList>
            <consortium name="DOE Joint Genome Institute"/>
            <person name="Kuo A."/>
            <person name="Ruytinx J."/>
            <person name="Rineau F."/>
            <person name="Colpaert J."/>
            <person name="Kohler A."/>
            <person name="Nagy L.G."/>
            <person name="Floudas D."/>
            <person name="Copeland A."/>
            <person name="Barry K.W."/>
            <person name="Cichocki N."/>
            <person name="Veneault-Fourrey C."/>
            <person name="LaButti K."/>
            <person name="Lindquist E.A."/>
            <person name="Lipzen A."/>
            <person name="Lundell T."/>
            <person name="Morin E."/>
            <person name="Murat C."/>
            <person name="Sun H."/>
            <person name="Tunlid A."/>
            <person name="Henrissat B."/>
            <person name="Grigoriev I.V."/>
            <person name="Hibbett D.S."/>
            <person name="Martin F."/>
            <person name="Nordberg H.P."/>
            <person name="Cantor M.N."/>
            <person name="Hua S.X."/>
        </authorList>
    </citation>
    <scope>NUCLEOTIDE SEQUENCE [LARGE SCALE GENOMIC DNA]</scope>
    <source>
        <strain evidence="1 2">UH-Slu-Lm8-n1</strain>
    </source>
</reference>
<gene>
    <name evidence="1" type="ORF">CY34DRAFT_556498</name>
</gene>
<protein>
    <submittedName>
        <fullName evidence="1">Uncharacterized protein</fullName>
    </submittedName>
</protein>
<dbReference type="InParanoid" id="A0A0D0A554"/>
<reference evidence="2" key="2">
    <citation type="submission" date="2015-01" db="EMBL/GenBank/DDBJ databases">
        <title>Evolutionary Origins and Diversification of the Mycorrhizal Mutualists.</title>
        <authorList>
            <consortium name="DOE Joint Genome Institute"/>
            <consortium name="Mycorrhizal Genomics Consortium"/>
            <person name="Kohler A."/>
            <person name="Kuo A."/>
            <person name="Nagy L.G."/>
            <person name="Floudas D."/>
            <person name="Copeland A."/>
            <person name="Barry K.W."/>
            <person name="Cichocki N."/>
            <person name="Veneault-Fourrey C."/>
            <person name="LaButti K."/>
            <person name="Lindquist E.A."/>
            <person name="Lipzen A."/>
            <person name="Lundell T."/>
            <person name="Morin E."/>
            <person name="Murat C."/>
            <person name="Riley R."/>
            <person name="Ohm R."/>
            <person name="Sun H."/>
            <person name="Tunlid A."/>
            <person name="Henrissat B."/>
            <person name="Grigoriev I.V."/>
            <person name="Hibbett D.S."/>
            <person name="Martin F."/>
        </authorList>
    </citation>
    <scope>NUCLEOTIDE SEQUENCE [LARGE SCALE GENOMIC DNA]</scope>
    <source>
        <strain evidence="2">UH-Slu-Lm8-n1</strain>
    </source>
</reference>
<dbReference type="Proteomes" id="UP000054485">
    <property type="component" value="Unassembled WGS sequence"/>
</dbReference>
<dbReference type="AlphaFoldDB" id="A0A0D0A554"/>
<sequence length="107" mass="12379">MRYSNTRPVARVTLFPSIFILSSTEPHYMNLESGKVDVWLGSATDTYNFASTIFDFKTTGRVNFSHEIVSFITDRRLTMQNRSRPLLWSTAYCNPVNRQHGTRCSHQ</sequence>
<dbReference type="HOGENOM" id="CLU_2211721_0_0_1"/>
<evidence type="ECO:0000313" key="2">
    <source>
        <dbReference type="Proteomes" id="UP000054485"/>
    </source>
</evidence>
<evidence type="ECO:0000313" key="1">
    <source>
        <dbReference type="EMBL" id="KIK45255.1"/>
    </source>
</evidence>
<organism evidence="1 2">
    <name type="scientific">Suillus luteus UH-Slu-Lm8-n1</name>
    <dbReference type="NCBI Taxonomy" id="930992"/>
    <lineage>
        <taxon>Eukaryota</taxon>
        <taxon>Fungi</taxon>
        <taxon>Dikarya</taxon>
        <taxon>Basidiomycota</taxon>
        <taxon>Agaricomycotina</taxon>
        <taxon>Agaricomycetes</taxon>
        <taxon>Agaricomycetidae</taxon>
        <taxon>Boletales</taxon>
        <taxon>Suillineae</taxon>
        <taxon>Suillaceae</taxon>
        <taxon>Suillus</taxon>
    </lineage>
</organism>
<dbReference type="EMBL" id="KN835176">
    <property type="protein sequence ID" value="KIK45255.1"/>
    <property type="molecule type" value="Genomic_DNA"/>
</dbReference>
<accession>A0A0D0A554</accession>